<evidence type="ECO:0000256" key="1">
    <source>
        <dbReference type="SAM" id="MobiDB-lite"/>
    </source>
</evidence>
<protein>
    <submittedName>
        <fullName evidence="2">Uncharacterized protein</fullName>
    </submittedName>
</protein>
<dbReference type="AlphaFoldDB" id="A0AAD7NKY7"/>
<keyword evidence="3" id="KW-1185">Reference proteome</keyword>
<dbReference type="EMBL" id="JARJLG010000036">
    <property type="protein sequence ID" value="KAJ7765042.1"/>
    <property type="molecule type" value="Genomic_DNA"/>
</dbReference>
<feature type="region of interest" description="Disordered" evidence="1">
    <location>
        <begin position="272"/>
        <end position="294"/>
    </location>
</feature>
<feature type="compositionally biased region" description="Pro residues" evidence="1">
    <location>
        <begin position="208"/>
        <end position="217"/>
    </location>
</feature>
<comment type="caution">
    <text evidence="2">The sequence shown here is derived from an EMBL/GenBank/DDBJ whole genome shotgun (WGS) entry which is preliminary data.</text>
</comment>
<dbReference type="Proteomes" id="UP001215280">
    <property type="component" value="Unassembled WGS sequence"/>
</dbReference>
<name>A0AAD7NKY7_9AGAR</name>
<feature type="region of interest" description="Disordered" evidence="1">
    <location>
        <begin position="146"/>
        <end position="217"/>
    </location>
</feature>
<feature type="compositionally biased region" description="Pro residues" evidence="1">
    <location>
        <begin position="168"/>
        <end position="179"/>
    </location>
</feature>
<reference evidence="2" key="1">
    <citation type="submission" date="2023-03" db="EMBL/GenBank/DDBJ databases">
        <title>Massive genome expansion in bonnet fungi (Mycena s.s.) driven by repeated elements and novel gene families across ecological guilds.</title>
        <authorList>
            <consortium name="Lawrence Berkeley National Laboratory"/>
            <person name="Harder C.B."/>
            <person name="Miyauchi S."/>
            <person name="Viragh M."/>
            <person name="Kuo A."/>
            <person name="Thoen E."/>
            <person name="Andreopoulos B."/>
            <person name="Lu D."/>
            <person name="Skrede I."/>
            <person name="Drula E."/>
            <person name="Henrissat B."/>
            <person name="Morin E."/>
            <person name="Kohler A."/>
            <person name="Barry K."/>
            <person name="LaButti K."/>
            <person name="Morin E."/>
            <person name="Salamov A."/>
            <person name="Lipzen A."/>
            <person name="Mereny Z."/>
            <person name="Hegedus B."/>
            <person name="Baldrian P."/>
            <person name="Stursova M."/>
            <person name="Weitz H."/>
            <person name="Taylor A."/>
            <person name="Grigoriev I.V."/>
            <person name="Nagy L.G."/>
            <person name="Martin F."/>
            <person name="Kauserud H."/>
        </authorList>
    </citation>
    <scope>NUCLEOTIDE SEQUENCE</scope>
    <source>
        <strain evidence="2">CBHHK188m</strain>
    </source>
</reference>
<evidence type="ECO:0000313" key="2">
    <source>
        <dbReference type="EMBL" id="KAJ7765042.1"/>
    </source>
</evidence>
<evidence type="ECO:0000313" key="3">
    <source>
        <dbReference type="Proteomes" id="UP001215280"/>
    </source>
</evidence>
<gene>
    <name evidence="2" type="ORF">DFH07DRAFT_955875</name>
</gene>
<proteinExistence type="predicted"/>
<accession>A0AAD7NKY7</accession>
<sequence length="446" mass="50336">MPLPPSIAEPRFVVFCPVPPCPALPYFNPFDFRFVGRLPRPPARRPTHLRPTTMVVKSKRQKVAVLAQAMRYIDEYASNADDSGNSDVQDDPDSYEAQVRATDQHDFGAGSIAQMQAAQMDPLAQGHREQRAEALTTVLENLRDQEQHAKEPVHQIHFPPRRTLRIVRPPPPSSPPLHPLKPCSPEQPRRTENGPSPPRLYRGVRLPHLPPPDPATPGPLLINVAVQTHRAEPHAVETRRPDSLTWKLQRTGTPKKKTKTKRWRTSVMFIDDSVRDDEQGSRTGDRRRAPPPLGRLIEEEEPEDLHALADKITERHCAQRPILQYNIDADVEHISLLISAHARSPTPQDPCLFHVVVPHGESQLFISRCMTELLSPHMPICAQLLCNIFISLFHRPGDPHVYIEATPGDMFDQELQRLHARIDKLIPLSERLALLHLPPPSALKTG</sequence>
<feature type="compositionally biased region" description="Basic and acidic residues" evidence="1">
    <location>
        <begin position="272"/>
        <end position="288"/>
    </location>
</feature>
<organism evidence="2 3">
    <name type="scientific">Mycena maculata</name>
    <dbReference type="NCBI Taxonomy" id="230809"/>
    <lineage>
        <taxon>Eukaryota</taxon>
        <taxon>Fungi</taxon>
        <taxon>Dikarya</taxon>
        <taxon>Basidiomycota</taxon>
        <taxon>Agaricomycotina</taxon>
        <taxon>Agaricomycetes</taxon>
        <taxon>Agaricomycetidae</taxon>
        <taxon>Agaricales</taxon>
        <taxon>Marasmiineae</taxon>
        <taxon>Mycenaceae</taxon>
        <taxon>Mycena</taxon>
    </lineage>
</organism>